<dbReference type="PROSITE" id="PS50966">
    <property type="entry name" value="ZF_SWIM"/>
    <property type="match status" value="1"/>
</dbReference>
<feature type="coiled-coil region" evidence="2">
    <location>
        <begin position="178"/>
        <end position="205"/>
    </location>
</feature>
<dbReference type="SUPFAM" id="SSF52980">
    <property type="entry name" value="Restriction endonuclease-like"/>
    <property type="match status" value="1"/>
</dbReference>
<organism evidence="5 6">
    <name type="scientific">Oreochromis niloticus</name>
    <name type="common">Nile tilapia</name>
    <name type="synonym">Tilapia nilotica</name>
    <dbReference type="NCBI Taxonomy" id="8128"/>
    <lineage>
        <taxon>Eukaryota</taxon>
        <taxon>Metazoa</taxon>
        <taxon>Chordata</taxon>
        <taxon>Craniata</taxon>
        <taxon>Vertebrata</taxon>
        <taxon>Euteleostomi</taxon>
        <taxon>Actinopterygii</taxon>
        <taxon>Neopterygii</taxon>
        <taxon>Teleostei</taxon>
        <taxon>Neoteleostei</taxon>
        <taxon>Acanthomorphata</taxon>
        <taxon>Ovalentaria</taxon>
        <taxon>Cichlomorphae</taxon>
        <taxon>Cichliformes</taxon>
        <taxon>Cichlidae</taxon>
        <taxon>African cichlids</taxon>
        <taxon>Pseudocrenilabrinae</taxon>
        <taxon>Oreochromini</taxon>
        <taxon>Oreochromis</taxon>
    </lineage>
</organism>
<dbReference type="PANTHER" id="PTHR47526:SF4">
    <property type="entry name" value="SWIM-TYPE DOMAIN-CONTAINING PROTEIN"/>
    <property type="match status" value="1"/>
</dbReference>
<feature type="region of interest" description="Disordered" evidence="3">
    <location>
        <begin position="102"/>
        <end position="123"/>
    </location>
</feature>
<dbReference type="InterPro" id="IPR007527">
    <property type="entry name" value="Znf_SWIM"/>
</dbReference>
<dbReference type="OMA" id="THAVCAT"/>
<protein>
    <recommendedName>
        <fullName evidence="4">SWIM-type domain-containing protein</fullName>
    </recommendedName>
</protein>
<evidence type="ECO:0000256" key="2">
    <source>
        <dbReference type="SAM" id="Coils"/>
    </source>
</evidence>
<dbReference type="InterPro" id="IPR011604">
    <property type="entry name" value="PDDEXK-like_dom_sf"/>
</dbReference>
<dbReference type="GO" id="GO:0008270">
    <property type="term" value="F:zinc ion binding"/>
    <property type="evidence" value="ECO:0007669"/>
    <property type="project" value="UniProtKB-KW"/>
</dbReference>
<keyword evidence="1" id="KW-0863">Zinc-finger</keyword>
<keyword evidence="6" id="KW-1185">Reference proteome</keyword>
<dbReference type="CDD" id="cd22343">
    <property type="entry name" value="PDDEXK_lambda_exonuclease-like"/>
    <property type="match status" value="1"/>
</dbReference>
<dbReference type="Ensembl" id="ENSONIT00000045630.1">
    <property type="protein sequence ID" value="ENSONIP00000032010.1"/>
    <property type="gene ID" value="ENSONIG00000032960.1"/>
</dbReference>
<dbReference type="Pfam" id="PF09588">
    <property type="entry name" value="YqaJ"/>
    <property type="match status" value="1"/>
</dbReference>
<dbReference type="InterPro" id="IPR019080">
    <property type="entry name" value="YqaJ_viral_recombinase"/>
</dbReference>
<reference evidence="5" key="3">
    <citation type="submission" date="2025-09" db="UniProtKB">
        <authorList>
            <consortium name="Ensembl"/>
        </authorList>
    </citation>
    <scope>IDENTIFICATION</scope>
</reference>
<dbReference type="GeneTree" id="ENSGT00940000171017"/>
<dbReference type="PANTHER" id="PTHR47526">
    <property type="entry name" value="ATP-DEPENDENT DNA HELICASE"/>
    <property type="match status" value="1"/>
</dbReference>
<dbReference type="InterPro" id="IPR011335">
    <property type="entry name" value="Restrct_endonuc-II-like"/>
</dbReference>
<feature type="domain" description="SWIM-type" evidence="4">
    <location>
        <begin position="15"/>
        <end position="51"/>
    </location>
</feature>
<evidence type="ECO:0000259" key="4">
    <source>
        <dbReference type="PROSITE" id="PS50966"/>
    </source>
</evidence>
<dbReference type="Proteomes" id="UP000005207">
    <property type="component" value="Linkage group LG3"/>
</dbReference>
<reference evidence="5" key="2">
    <citation type="submission" date="2025-08" db="UniProtKB">
        <authorList>
            <consortium name="Ensembl"/>
        </authorList>
    </citation>
    <scope>IDENTIFICATION</scope>
</reference>
<keyword evidence="1" id="KW-0862">Zinc</keyword>
<dbReference type="GO" id="GO:0006281">
    <property type="term" value="P:DNA repair"/>
    <property type="evidence" value="ECO:0007669"/>
    <property type="project" value="UniProtKB-ARBA"/>
</dbReference>
<dbReference type="Gene3D" id="3.90.320.10">
    <property type="match status" value="1"/>
</dbReference>
<proteinExistence type="predicted"/>
<gene>
    <name evidence="5" type="primary">LOC109197008</name>
</gene>
<evidence type="ECO:0000256" key="1">
    <source>
        <dbReference type="PROSITE-ProRule" id="PRU00325"/>
    </source>
</evidence>
<keyword evidence="1" id="KW-0479">Metal-binding</keyword>
<dbReference type="AlphaFoldDB" id="A0A669BC23"/>
<dbReference type="InParanoid" id="A0A669BC23"/>
<name>A0A669BC23_ORENI</name>
<evidence type="ECO:0000313" key="5">
    <source>
        <dbReference type="Ensembl" id="ENSONIP00000032010.1"/>
    </source>
</evidence>
<sequence>MFQVLHSQRLNELRPWVIVSTTGKVEAAHCTCMAGVAETCTHVAALLFKVEATVRIRGTKTVTDESAYWVLPGNTTKILPAAGHNIDFTSSAAQKKTLDENINGPSVVKGRRSRPSKRKIPSSTFEELSPVLDTLQKHSKGVCLSGLEKYYTSHTVKSSTLPLSLACLQNTGAESLGLTELQLHCVKYENAAKVTEEQAEAIEVRTRLQHKSPEWYVWCAGRITASMTHAVCATTVEKPAITVVNRVCYPVTSVYTVQTTWGLEHELDARHAYTQKMSACRKNLQVRMCGFLVNTAFPEVGASPDGLTTSECCGKGCLEIKCPFKYRSDSIQQALDAHDKDFCLELTANGLNLKKTHHFYSQVQTQVFVSNAKHCDLVVWTQKDMAVVRIFPDVHFWESRLKKAQEFFQKVCLPQLVGKHFSMRNAALSGHRVFLSGV</sequence>
<keyword evidence="2" id="KW-0175">Coiled coil</keyword>
<reference evidence="6" key="1">
    <citation type="submission" date="2012-01" db="EMBL/GenBank/DDBJ databases">
        <title>The Genome Sequence of Oreochromis niloticus (Nile Tilapia).</title>
        <authorList>
            <consortium name="Broad Institute Genome Assembly Team"/>
            <consortium name="Broad Institute Sequencing Platform"/>
            <person name="Di Palma F."/>
            <person name="Johnson J."/>
            <person name="Lander E.S."/>
            <person name="Lindblad-Toh K."/>
        </authorList>
    </citation>
    <scope>NUCLEOTIDE SEQUENCE [LARGE SCALE GENOMIC DNA]</scope>
</reference>
<evidence type="ECO:0000313" key="6">
    <source>
        <dbReference type="Proteomes" id="UP000005207"/>
    </source>
</evidence>
<feature type="compositionally biased region" description="Basic residues" evidence="3">
    <location>
        <begin position="109"/>
        <end position="120"/>
    </location>
</feature>
<accession>A0A669BC23</accession>
<evidence type="ECO:0000256" key="3">
    <source>
        <dbReference type="SAM" id="MobiDB-lite"/>
    </source>
</evidence>